<keyword evidence="1" id="KW-1133">Transmembrane helix</keyword>
<dbReference type="Proteomes" id="UP000515804">
    <property type="component" value="Chromosome"/>
</dbReference>
<name>A0A7G9SM97_9GAMM</name>
<dbReference type="KEGG" id="tcn:H9L16_09570"/>
<protein>
    <recommendedName>
        <fullName evidence="4">Transmembrane protein</fullName>
    </recommendedName>
</protein>
<keyword evidence="1" id="KW-0812">Transmembrane</keyword>
<feature type="transmembrane region" description="Helical" evidence="1">
    <location>
        <begin position="141"/>
        <end position="158"/>
    </location>
</feature>
<dbReference type="EMBL" id="CP060719">
    <property type="protein sequence ID" value="QNN68972.1"/>
    <property type="molecule type" value="Genomic_DNA"/>
</dbReference>
<keyword evidence="3" id="KW-1185">Reference proteome</keyword>
<feature type="transmembrane region" description="Helical" evidence="1">
    <location>
        <begin position="115"/>
        <end position="135"/>
    </location>
</feature>
<dbReference type="RefSeq" id="WP_187551495.1">
    <property type="nucleotide sequence ID" value="NZ_BMZL01000002.1"/>
</dbReference>
<gene>
    <name evidence="2" type="ORF">H9L16_09570</name>
</gene>
<organism evidence="2 3">
    <name type="scientific">Thermomonas carbonis</name>
    <dbReference type="NCBI Taxonomy" id="1463158"/>
    <lineage>
        <taxon>Bacteria</taxon>
        <taxon>Pseudomonadati</taxon>
        <taxon>Pseudomonadota</taxon>
        <taxon>Gammaproteobacteria</taxon>
        <taxon>Lysobacterales</taxon>
        <taxon>Lysobacteraceae</taxon>
        <taxon>Thermomonas</taxon>
    </lineage>
</organism>
<dbReference type="AlphaFoldDB" id="A0A7G9SM97"/>
<evidence type="ECO:0000256" key="1">
    <source>
        <dbReference type="SAM" id="Phobius"/>
    </source>
</evidence>
<evidence type="ECO:0000313" key="3">
    <source>
        <dbReference type="Proteomes" id="UP000515804"/>
    </source>
</evidence>
<evidence type="ECO:0008006" key="4">
    <source>
        <dbReference type="Google" id="ProtNLM"/>
    </source>
</evidence>
<sequence>MIVPEHWAEAREQARHNDRMVTVRRYGWSDESVHAAQSHAQARAREALDAILAGAALPRRELRTNYGTAGVPIREQIVARHGDVVITRNSYGALCLNTPDVLFADVDLAERPTGCALSIGALAIIAAVAFAVGLFAWHWSAGIGLAIVAAWSLNRIILHRQRAAFDRDGGAEARALALVDAFVATHPDWHLRVYRTPAGLRVLAMHRTFQPQDDDAAMLFSALQADHLYTVMCKVQHCFRARLTPKPWRIGIDQRIRPPVAAWSAEQAMLPERLAWIARYEASSTGHAACRYLRSLGDTTRIDPKAEHVRALHDAMAGAESDLPLA</sequence>
<proteinExistence type="predicted"/>
<reference evidence="2 3" key="1">
    <citation type="submission" date="2020-08" db="EMBL/GenBank/DDBJ databases">
        <title>Genome sequence of Thermomonas carbonis KCTC 42013T.</title>
        <authorList>
            <person name="Hyun D.-W."/>
            <person name="Bae J.-W."/>
        </authorList>
    </citation>
    <scope>NUCLEOTIDE SEQUENCE [LARGE SCALE GENOMIC DNA]</scope>
    <source>
        <strain evidence="2 3">KCTC 42013</strain>
    </source>
</reference>
<accession>A0A7G9SM97</accession>
<evidence type="ECO:0000313" key="2">
    <source>
        <dbReference type="EMBL" id="QNN68972.1"/>
    </source>
</evidence>
<keyword evidence="1" id="KW-0472">Membrane</keyword>